<name>A0A7L4UQ35_BALHA</name>
<sequence>MKKILIIAFSLCIVQLVGAQTYEDAIRYSNFNFFGTARSSAMGGAFGSLGGDLSVTSNNPAGLAIYRNSSASITPGMHFSEYDGNGLSGDDNTFILPQVGFVFTTIDDSSDIKNWNFGVTYTQGANYNSEYKLANLGSPNSRLDDISHAAEGFTPDEVYKGYAGLLPALAYESNLIYENPDVPNTYMSDLYDTDIMNISHFIEDEGSAGEVAFSAAGNFDDILYFGATVGLQSIEFKSIDNYSEHIADVNSESILDQFYYDKDLRTRGTGINFKAGLIFRPIIPLKLSLAIHTPTYFSMEEEYLYRMESVFIEEPYEGEGKEFVALEPIDGTIGIYEYNFQTPWKFSFGGSYIFGQNGLISIDYDLIDYSSSKFTDGDFNIVNEEIKNTFKMTGNLKVGAEVRLSNQFSLRGGYNYFGNMYEDNSGMEQEASQYSAGVGYRYKNVFMDASYQYYSQENTFTEYNSSYDYNISTVKFTIGYQF</sequence>
<dbReference type="AlphaFoldDB" id="A0A7L4UQ35"/>
<evidence type="ECO:0008006" key="4">
    <source>
        <dbReference type="Google" id="ProtNLM"/>
    </source>
</evidence>
<feature type="chain" id="PRO_5029538029" description="Outer membrane protein transport protein (OMPP1/FadL/TodX)" evidence="1">
    <location>
        <begin position="20"/>
        <end position="482"/>
    </location>
</feature>
<dbReference type="OrthoDB" id="9765571at2"/>
<evidence type="ECO:0000256" key="1">
    <source>
        <dbReference type="SAM" id="SignalP"/>
    </source>
</evidence>
<accession>A0A7L4UQ35</accession>
<dbReference type="SUPFAM" id="SSF56935">
    <property type="entry name" value="Porins"/>
    <property type="match status" value="1"/>
</dbReference>
<evidence type="ECO:0000313" key="3">
    <source>
        <dbReference type="Proteomes" id="UP000251835"/>
    </source>
</evidence>
<organism evidence="2 3">
    <name type="scientific">Balneicella halophila</name>
    <dbReference type="NCBI Taxonomy" id="1537566"/>
    <lineage>
        <taxon>Bacteria</taxon>
        <taxon>Pseudomonadati</taxon>
        <taxon>Bacteroidota</taxon>
        <taxon>Bacteroidia</taxon>
        <taxon>Bacteroidales</taxon>
        <taxon>Balneicellaceae</taxon>
        <taxon>Balneicella</taxon>
    </lineage>
</organism>
<evidence type="ECO:0000313" key="2">
    <source>
        <dbReference type="EMBL" id="PVX51876.1"/>
    </source>
</evidence>
<keyword evidence="1" id="KW-0732">Signal</keyword>
<protein>
    <recommendedName>
        <fullName evidence="4">Outer membrane protein transport protein (OMPP1/FadL/TodX)</fullName>
    </recommendedName>
</protein>
<reference evidence="2 3" key="1">
    <citation type="submission" date="2018-05" db="EMBL/GenBank/DDBJ databases">
        <title>Genomic Encyclopedia of Type Strains, Phase IV (KMG-IV): sequencing the most valuable type-strain genomes for metagenomic binning, comparative biology and taxonomic classification.</title>
        <authorList>
            <person name="Goeker M."/>
        </authorList>
    </citation>
    <scope>NUCLEOTIDE SEQUENCE [LARGE SCALE GENOMIC DNA]</scope>
    <source>
        <strain evidence="2 3">DSM 28579</strain>
    </source>
</reference>
<proteinExistence type="predicted"/>
<dbReference type="EMBL" id="QENZ01000003">
    <property type="protein sequence ID" value="PVX51876.1"/>
    <property type="molecule type" value="Genomic_DNA"/>
</dbReference>
<keyword evidence="3" id="KW-1185">Reference proteome</keyword>
<dbReference type="Proteomes" id="UP000251835">
    <property type="component" value="Unassembled WGS sequence"/>
</dbReference>
<feature type="signal peptide" evidence="1">
    <location>
        <begin position="1"/>
        <end position="19"/>
    </location>
</feature>
<dbReference type="Gene3D" id="2.40.160.60">
    <property type="entry name" value="Outer membrane protein transport protein (OMPP1/FadL/TodX)"/>
    <property type="match status" value="1"/>
</dbReference>
<dbReference type="RefSeq" id="WP_116495447.1">
    <property type="nucleotide sequence ID" value="NZ_QENZ01000003.1"/>
</dbReference>
<comment type="caution">
    <text evidence="2">The sequence shown here is derived from an EMBL/GenBank/DDBJ whole genome shotgun (WGS) entry which is preliminary data.</text>
</comment>
<gene>
    <name evidence="2" type="ORF">C7377_0167</name>
</gene>